<evidence type="ECO:0000313" key="1">
    <source>
        <dbReference type="EMBL" id="KAJ4833158.1"/>
    </source>
</evidence>
<reference evidence="1" key="2">
    <citation type="journal article" date="2023" name="Plants (Basel)">
        <title>Annotation of the Turnera subulata (Passifloraceae) Draft Genome Reveals the S-Locus Evolved after the Divergence of Turneroideae from Passifloroideae in a Stepwise Manner.</title>
        <authorList>
            <person name="Henning P.M."/>
            <person name="Roalson E.H."/>
            <person name="Mir W."/>
            <person name="McCubbin A.G."/>
            <person name="Shore J.S."/>
        </authorList>
    </citation>
    <scope>NUCLEOTIDE SEQUENCE</scope>
    <source>
        <strain evidence="1">F60SS</strain>
    </source>
</reference>
<protein>
    <submittedName>
        <fullName evidence="1">Uncharacterized protein</fullName>
    </submittedName>
</protein>
<proteinExistence type="predicted"/>
<dbReference type="Proteomes" id="UP001141552">
    <property type="component" value="Unassembled WGS sequence"/>
</dbReference>
<dbReference type="EMBL" id="JAKUCV010005009">
    <property type="protein sequence ID" value="KAJ4833158.1"/>
    <property type="molecule type" value="Genomic_DNA"/>
</dbReference>
<organism evidence="1 2">
    <name type="scientific">Turnera subulata</name>
    <dbReference type="NCBI Taxonomy" id="218843"/>
    <lineage>
        <taxon>Eukaryota</taxon>
        <taxon>Viridiplantae</taxon>
        <taxon>Streptophyta</taxon>
        <taxon>Embryophyta</taxon>
        <taxon>Tracheophyta</taxon>
        <taxon>Spermatophyta</taxon>
        <taxon>Magnoliopsida</taxon>
        <taxon>eudicotyledons</taxon>
        <taxon>Gunneridae</taxon>
        <taxon>Pentapetalae</taxon>
        <taxon>rosids</taxon>
        <taxon>fabids</taxon>
        <taxon>Malpighiales</taxon>
        <taxon>Passifloraceae</taxon>
        <taxon>Turnera</taxon>
    </lineage>
</organism>
<dbReference type="Pfam" id="PF01344">
    <property type="entry name" value="Kelch_1"/>
    <property type="match status" value="1"/>
</dbReference>
<comment type="caution">
    <text evidence="1">The sequence shown here is derived from an EMBL/GenBank/DDBJ whole genome shotgun (WGS) entry which is preliminary data.</text>
</comment>
<dbReference type="AlphaFoldDB" id="A0A9Q0J9A5"/>
<dbReference type="OrthoDB" id="45365at2759"/>
<reference evidence="1" key="1">
    <citation type="submission" date="2022-02" db="EMBL/GenBank/DDBJ databases">
        <authorList>
            <person name="Henning P.M."/>
            <person name="McCubbin A.G."/>
            <person name="Shore J.S."/>
        </authorList>
    </citation>
    <scope>NUCLEOTIDE SEQUENCE</scope>
    <source>
        <strain evidence="1">F60SS</strain>
        <tissue evidence="1">Leaves</tissue>
    </source>
</reference>
<accession>A0A9Q0J9A5</accession>
<name>A0A9Q0J9A5_9ROSI</name>
<dbReference type="InterPro" id="IPR006652">
    <property type="entry name" value="Kelch_1"/>
</dbReference>
<keyword evidence="2" id="KW-1185">Reference proteome</keyword>
<gene>
    <name evidence="1" type="ORF">Tsubulata_032111</name>
</gene>
<sequence length="418" mass="46872">MEPITEKKSTPIRVCDSWTPPESSMKKEKTRPKIRACLGTSNGRSSMEWYTLDITDDDDREIVRCRCNCGCKCCATRMRHDTRDCPLLLPRATLINDEEGKYHGSWAVSGDQLYFVGVKVSRSSNFEPPTVLAFNLIDDDNNNGIVGSPRIGVNEQWIHKPGMLIPRDELSKTVALGGKLYVLGTGYDDHDHPWAEVYDPTSNTWDALPDPPFIPESCTCTLVAALEGDDDVDDDDKKDSGGSLIILSFEDGALMEYNVVSKSWKNMYKFELNARWVLLNLKSDGRAVAVGRVLYWFCGDGINCLYGLDLDTHVVYKSKPVADIDSHEPMLGHLGGNRFFLLYEYWQSTDDLWFQHAPPLPDGTQETKFFHCWKFNVSLGGSSTSTAREGEQTMTISQESSQSFVIKDGSFSTGCVLY</sequence>
<dbReference type="Gene3D" id="2.120.10.80">
    <property type="entry name" value="Kelch-type beta propeller"/>
    <property type="match status" value="1"/>
</dbReference>
<dbReference type="InterPro" id="IPR015915">
    <property type="entry name" value="Kelch-typ_b-propeller"/>
</dbReference>
<evidence type="ECO:0000313" key="2">
    <source>
        <dbReference type="Proteomes" id="UP001141552"/>
    </source>
</evidence>
<dbReference type="SUPFAM" id="SSF117281">
    <property type="entry name" value="Kelch motif"/>
    <property type="match status" value="1"/>
</dbReference>